<keyword evidence="5 12" id="KW-0479">Metal-binding</keyword>
<dbReference type="InterPro" id="IPR012340">
    <property type="entry name" value="NA-bd_OB-fold"/>
</dbReference>
<dbReference type="InterPro" id="IPR004329">
    <property type="entry name" value="CcmE"/>
</dbReference>
<dbReference type="NCBIfam" id="NF009731">
    <property type="entry name" value="PRK13254.1-5"/>
    <property type="match status" value="1"/>
</dbReference>
<proteinExistence type="inferred from homology"/>
<feature type="topological domain" description="Cytoplasmic" evidence="12">
    <location>
        <begin position="1"/>
        <end position="7"/>
    </location>
</feature>
<dbReference type="HAMAP" id="MF_01959">
    <property type="entry name" value="CcmE"/>
    <property type="match status" value="1"/>
</dbReference>
<evidence type="ECO:0000256" key="7">
    <source>
        <dbReference type="ARBA" id="ARBA00022968"/>
    </source>
</evidence>
<feature type="binding site" description="axial binding residue" evidence="12 13">
    <location>
        <position position="127"/>
    </location>
    <ligand>
        <name>heme</name>
        <dbReference type="ChEBI" id="CHEBI:30413"/>
    </ligand>
    <ligandPart>
        <name>Fe</name>
        <dbReference type="ChEBI" id="CHEBI:18248"/>
    </ligandPart>
</feature>
<feature type="region of interest" description="Disordered" evidence="14">
    <location>
        <begin position="127"/>
        <end position="162"/>
    </location>
</feature>
<organism evidence="15 16">
    <name type="scientific">Usitatibacter rugosus</name>
    <dbReference type="NCBI Taxonomy" id="2732067"/>
    <lineage>
        <taxon>Bacteria</taxon>
        <taxon>Pseudomonadati</taxon>
        <taxon>Pseudomonadota</taxon>
        <taxon>Betaproteobacteria</taxon>
        <taxon>Nitrosomonadales</taxon>
        <taxon>Usitatibacteraceae</taxon>
        <taxon>Usitatibacter</taxon>
    </lineage>
</organism>
<dbReference type="SUPFAM" id="SSF82093">
    <property type="entry name" value="Heme chaperone CcmE"/>
    <property type="match status" value="1"/>
</dbReference>
<evidence type="ECO:0000256" key="8">
    <source>
        <dbReference type="ARBA" id="ARBA00022989"/>
    </source>
</evidence>
<keyword evidence="3 12" id="KW-0349">Heme</keyword>
<dbReference type="AlphaFoldDB" id="A0A6M4GUB4"/>
<keyword evidence="2 12" id="KW-1003">Cell membrane</keyword>
<evidence type="ECO:0000313" key="15">
    <source>
        <dbReference type="EMBL" id="QJR10911.1"/>
    </source>
</evidence>
<evidence type="ECO:0000256" key="2">
    <source>
        <dbReference type="ARBA" id="ARBA00022475"/>
    </source>
</evidence>
<evidence type="ECO:0000256" key="14">
    <source>
        <dbReference type="SAM" id="MobiDB-lite"/>
    </source>
</evidence>
<dbReference type="RefSeq" id="WP_171091793.1">
    <property type="nucleotide sequence ID" value="NZ_CP053069.1"/>
</dbReference>
<keyword evidence="10 12" id="KW-0472">Membrane</keyword>
<dbReference type="InterPro" id="IPR036127">
    <property type="entry name" value="CcmE-like_sf"/>
</dbReference>
<sequence length="162" mass="17277">MKPRTKRAAWIGAGVAALGVAVALVLNAFQSNLVFFFTPSDVAGHKAPRDRAFRIGGLVEAGSVKRNPDALTVAFRVTDTVETIPVMYTGILPDLFKEGKGVVAQGKLGPDGVFRASEVLAKHDENYMPPEAAEALKRAGHPMDKTSFAGQKDTKDSRSAKP</sequence>
<dbReference type="PANTHER" id="PTHR34128">
    <property type="entry name" value="CYTOCHROME C-TYPE BIOGENESIS PROTEIN CCME HOMOLOG, MITOCHONDRIAL"/>
    <property type="match status" value="1"/>
</dbReference>
<protein>
    <recommendedName>
        <fullName evidence="12">Cytochrome c-type biogenesis protein CcmE</fullName>
    </recommendedName>
    <alternativeName>
        <fullName evidence="12">Cytochrome c maturation protein E</fullName>
    </alternativeName>
    <alternativeName>
        <fullName evidence="12">Heme chaperone CcmE</fullName>
    </alternativeName>
</protein>
<evidence type="ECO:0000256" key="3">
    <source>
        <dbReference type="ARBA" id="ARBA00022617"/>
    </source>
</evidence>
<dbReference type="PANTHER" id="PTHR34128:SF2">
    <property type="entry name" value="CYTOCHROME C-TYPE BIOGENESIS PROTEIN CCME HOMOLOG, MITOCHONDRIAL"/>
    <property type="match status" value="1"/>
</dbReference>
<keyword evidence="8 12" id="KW-1133">Transmembrane helix</keyword>
<feature type="compositionally biased region" description="Basic and acidic residues" evidence="14">
    <location>
        <begin position="134"/>
        <end position="144"/>
    </location>
</feature>
<keyword evidence="16" id="KW-1185">Reference proteome</keyword>
<dbReference type="GO" id="GO:0020037">
    <property type="term" value="F:heme binding"/>
    <property type="evidence" value="ECO:0007669"/>
    <property type="project" value="InterPro"/>
</dbReference>
<comment type="similarity">
    <text evidence="12">Belongs to the CcmE/CycJ family.</text>
</comment>
<accession>A0A6M4GUB4</accession>
<dbReference type="Proteomes" id="UP000501534">
    <property type="component" value="Chromosome"/>
</dbReference>
<dbReference type="GO" id="GO:0046872">
    <property type="term" value="F:metal ion binding"/>
    <property type="evidence" value="ECO:0007669"/>
    <property type="project" value="UniProtKB-KW"/>
</dbReference>
<dbReference type="NCBIfam" id="NF009727">
    <property type="entry name" value="PRK13254.1-1"/>
    <property type="match status" value="1"/>
</dbReference>
<feature type="topological domain" description="Extracellular" evidence="12">
    <location>
        <begin position="29"/>
        <end position="162"/>
    </location>
</feature>
<dbReference type="Gene3D" id="2.40.50.140">
    <property type="entry name" value="Nucleic acid-binding proteins"/>
    <property type="match status" value="1"/>
</dbReference>
<feature type="compositionally biased region" description="Basic and acidic residues" evidence="14">
    <location>
        <begin position="152"/>
        <end position="162"/>
    </location>
</feature>
<evidence type="ECO:0000256" key="6">
    <source>
        <dbReference type="ARBA" id="ARBA00022748"/>
    </source>
</evidence>
<feature type="binding site" description="covalent" evidence="12 13">
    <location>
        <position position="123"/>
    </location>
    <ligand>
        <name>heme</name>
        <dbReference type="ChEBI" id="CHEBI:30413"/>
    </ligand>
</feature>
<keyword evidence="7 12" id="KW-0735">Signal-anchor</keyword>
<evidence type="ECO:0000256" key="9">
    <source>
        <dbReference type="ARBA" id="ARBA00023004"/>
    </source>
</evidence>
<evidence type="ECO:0000256" key="1">
    <source>
        <dbReference type="ARBA" id="ARBA00004533"/>
    </source>
</evidence>
<dbReference type="GO" id="GO:0005886">
    <property type="term" value="C:plasma membrane"/>
    <property type="evidence" value="ECO:0007669"/>
    <property type="project" value="UniProtKB-SubCell"/>
</dbReference>
<evidence type="ECO:0000256" key="4">
    <source>
        <dbReference type="ARBA" id="ARBA00022692"/>
    </source>
</evidence>
<evidence type="ECO:0000256" key="11">
    <source>
        <dbReference type="ARBA" id="ARBA00056663"/>
    </source>
</evidence>
<evidence type="ECO:0000256" key="13">
    <source>
        <dbReference type="PIRSR" id="PIRSR604329-50"/>
    </source>
</evidence>
<dbReference type="NCBIfam" id="NF009729">
    <property type="entry name" value="PRK13254.1-3"/>
    <property type="match status" value="1"/>
</dbReference>
<comment type="subcellular location">
    <subcellularLocation>
        <location evidence="1">Cell inner membrane</location>
    </subcellularLocation>
    <subcellularLocation>
        <location evidence="12">Cell membrane</location>
        <topology evidence="12">Single-pass type II membrane protein</topology>
    </subcellularLocation>
</comment>
<reference evidence="15 16" key="1">
    <citation type="submission" date="2020-04" db="EMBL/GenBank/DDBJ databases">
        <title>Usitatibacter rugosus gen. nov., sp. nov. and Usitatibacter palustris sp. nov., novel members of Usitatibacteraceae fam. nov. within the order Nitrosomonadales isolated from soil.</title>
        <authorList>
            <person name="Huber K.J."/>
            <person name="Neumann-Schaal M."/>
            <person name="Geppert A."/>
            <person name="Luckner M."/>
            <person name="Wanner G."/>
            <person name="Overmann J."/>
        </authorList>
    </citation>
    <scope>NUCLEOTIDE SEQUENCE [LARGE SCALE GENOMIC DNA]</scope>
    <source>
        <strain evidence="15 16">0125_3</strain>
    </source>
</reference>
<evidence type="ECO:0000256" key="12">
    <source>
        <dbReference type="HAMAP-Rule" id="MF_01959"/>
    </source>
</evidence>
<dbReference type="GO" id="GO:0017004">
    <property type="term" value="P:cytochrome complex assembly"/>
    <property type="evidence" value="ECO:0007669"/>
    <property type="project" value="UniProtKB-KW"/>
</dbReference>
<dbReference type="FunFam" id="2.40.50.140:FF:000104">
    <property type="entry name" value="Cytochrome c-type biogenesis protein CcmE"/>
    <property type="match status" value="1"/>
</dbReference>
<evidence type="ECO:0000256" key="5">
    <source>
        <dbReference type="ARBA" id="ARBA00022723"/>
    </source>
</evidence>
<keyword evidence="6 12" id="KW-0201">Cytochrome c-type biogenesis</keyword>
<name>A0A6M4GUB4_9PROT</name>
<gene>
    <name evidence="12 15" type="primary">ccmE</name>
    <name evidence="12" type="synonym">cycJ</name>
    <name evidence="15" type="ORF">DSM104443_01981</name>
</gene>
<evidence type="ECO:0000256" key="10">
    <source>
        <dbReference type="ARBA" id="ARBA00023136"/>
    </source>
</evidence>
<evidence type="ECO:0000313" key="16">
    <source>
        <dbReference type="Proteomes" id="UP000501534"/>
    </source>
</evidence>
<dbReference type="KEGG" id="uru:DSM104443_01981"/>
<keyword evidence="4 12" id="KW-0812">Transmembrane</keyword>
<dbReference type="Pfam" id="PF03100">
    <property type="entry name" value="CcmE"/>
    <property type="match status" value="1"/>
</dbReference>
<keyword evidence="9 12" id="KW-0408">Iron</keyword>
<dbReference type="EMBL" id="CP053069">
    <property type="protein sequence ID" value="QJR10911.1"/>
    <property type="molecule type" value="Genomic_DNA"/>
</dbReference>
<comment type="function">
    <text evidence="11 12">Heme chaperone required for the biogenesis of c-type cytochromes. Transiently binds heme delivered by CcmC and transfers the heme to apo-cytochromes in a process facilitated by CcmF and CcmH.</text>
</comment>
<dbReference type="GO" id="GO:0017003">
    <property type="term" value="P:protein-heme linkage"/>
    <property type="evidence" value="ECO:0007669"/>
    <property type="project" value="UniProtKB-UniRule"/>
</dbReference>